<feature type="transmembrane region" description="Helical" evidence="8">
    <location>
        <begin position="290"/>
        <end position="311"/>
    </location>
</feature>
<evidence type="ECO:0000256" key="7">
    <source>
        <dbReference type="ARBA" id="ARBA00023136"/>
    </source>
</evidence>
<dbReference type="AlphaFoldDB" id="A0A4R1QK57"/>
<comment type="subcellular location">
    <subcellularLocation>
        <location evidence="1">Cell membrane</location>
        <topology evidence="1">Multi-pass membrane protein</topology>
    </subcellularLocation>
</comment>
<evidence type="ECO:0000256" key="3">
    <source>
        <dbReference type="ARBA" id="ARBA00022676"/>
    </source>
</evidence>
<dbReference type="OrthoDB" id="2061016at2"/>
<dbReference type="STRING" id="1650663.GCA_001486665_03489"/>
<feature type="transmembrane region" description="Helical" evidence="8">
    <location>
        <begin position="74"/>
        <end position="96"/>
    </location>
</feature>
<dbReference type="GO" id="GO:0005886">
    <property type="term" value="C:plasma membrane"/>
    <property type="evidence" value="ECO:0007669"/>
    <property type="project" value="UniProtKB-SubCell"/>
</dbReference>
<evidence type="ECO:0000256" key="5">
    <source>
        <dbReference type="ARBA" id="ARBA00022692"/>
    </source>
</evidence>
<keyword evidence="4 9" id="KW-0808">Transferase</keyword>
<feature type="transmembrane region" description="Helical" evidence="8">
    <location>
        <begin position="128"/>
        <end position="146"/>
    </location>
</feature>
<feature type="transmembrane region" description="Helical" evidence="8">
    <location>
        <begin position="436"/>
        <end position="453"/>
    </location>
</feature>
<dbReference type="InterPro" id="IPR050297">
    <property type="entry name" value="LipidA_mod_glycosyltrf_83"/>
</dbReference>
<feature type="transmembrane region" description="Helical" evidence="8">
    <location>
        <begin position="158"/>
        <end position="178"/>
    </location>
</feature>
<dbReference type="RefSeq" id="WP_058967086.1">
    <property type="nucleotide sequence ID" value="NZ_CABKVM010000019.1"/>
</dbReference>
<evidence type="ECO:0000313" key="9">
    <source>
        <dbReference type="EMBL" id="TCL53527.1"/>
    </source>
</evidence>
<comment type="caution">
    <text evidence="9">The sequence shown here is derived from an EMBL/GenBank/DDBJ whole genome shotgun (WGS) entry which is preliminary data.</text>
</comment>
<protein>
    <submittedName>
        <fullName evidence="9">Dolichyl-phosphate-mannose-protein mannosyltransferase</fullName>
    </submittedName>
</protein>
<feature type="transmembrane region" description="Helical" evidence="8">
    <location>
        <begin position="190"/>
        <end position="208"/>
    </location>
</feature>
<gene>
    <name evidence="9" type="ORF">EDD77_13229</name>
</gene>
<dbReference type="PANTHER" id="PTHR33908:SF11">
    <property type="entry name" value="MEMBRANE PROTEIN"/>
    <property type="match status" value="1"/>
</dbReference>
<proteinExistence type="predicted"/>
<keyword evidence="6 8" id="KW-1133">Transmembrane helix</keyword>
<dbReference type="GO" id="GO:0016763">
    <property type="term" value="F:pentosyltransferase activity"/>
    <property type="evidence" value="ECO:0007669"/>
    <property type="project" value="TreeGrafter"/>
</dbReference>
<dbReference type="GO" id="GO:0009103">
    <property type="term" value="P:lipopolysaccharide biosynthetic process"/>
    <property type="evidence" value="ECO:0007669"/>
    <property type="project" value="UniProtKB-ARBA"/>
</dbReference>
<keyword evidence="5 8" id="KW-0812">Transmembrane</keyword>
<feature type="transmembrane region" description="Helical" evidence="8">
    <location>
        <begin position="12"/>
        <end position="33"/>
    </location>
</feature>
<evidence type="ECO:0000256" key="4">
    <source>
        <dbReference type="ARBA" id="ARBA00022679"/>
    </source>
</evidence>
<dbReference type="PANTHER" id="PTHR33908">
    <property type="entry name" value="MANNOSYLTRANSFERASE YKCB-RELATED"/>
    <property type="match status" value="1"/>
</dbReference>
<keyword evidence="2" id="KW-1003">Cell membrane</keyword>
<keyword evidence="7 8" id="KW-0472">Membrane</keyword>
<reference evidence="9 10" key="1">
    <citation type="submission" date="2019-03" db="EMBL/GenBank/DDBJ databases">
        <title>Genomic Encyclopedia of Type Strains, Phase IV (KMG-IV): sequencing the most valuable type-strain genomes for metagenomic binning, comparative biology and taxonomic classification.</title>
        <authorList>
            <person name="Goeker M."/>
        </authorList>
    </citation>
    <scope>NUCLEOTIDE SEQUENCE [LARGE SCALE GENOMIC DNA]</scope>
    <source>
        <strain evidence="9 10">DSM 100451</strain>
    </source>
</reference>
<feature type="transmembrane region" description="Helical" evidence="8">
    <location>
        <begin position="45"/>
        <end position="62"/>
    </location>
</feature>
<evidence type="ECO:0000256" key="2">
    <source>
        <dbReference type="ARBA" id="ARBA00022475"/>
    </source>
</evidence>
<evidence type="ECO:0000256" key="8">
    <source>
        <dbReference type="SAM" id="Phobius"/>
    </source>
</evidence>
<dbReference type="Proteomes" id="UP000295184">
    <property type="component" value="Unassembled WGS sequence"/>
</dbReference>
<name>A0A4R1QK57_9FIRM</name>
<accession>A0A4R1QK57</accession>
<evidence type="ECO:0000256" key="6">
    <source>
        <dbReference type="ARBA" id="ARBA00022989"/>
    </source>
</evidence>
<keyword evidence="3 9" id="KW-0328">Glycosyltransferase</keyword>
<evidence type="ECO:0000313" key="10">
    <source>
        <dbReference type="Proteomes" id="UP000295184"/>
    </source>
</evidence>
<evidence type="ECO:0000256" key="1">
    <source>
        <dbReference type="ARBA" id="ARBA00004651"/>
    </source>
</evidence>
<dbReference type="EMBL" id="SLUM01000032">
    <property type="protein sequence ID" value="TCL53527.1"/>
    <property type="molecule type" value="Genomic_DNA"/>
</dbReference>
<organism evidence="9 10">
    <name type="scientific">Allofournierella massiliensis</name>
    <dbReference type="NCBI Taxonomy" id="1650663"/>
    <lineage>
        <taxon>Bacteria</taxon>
        <taxon>Bacillati</taxon>
        <taxon>Bacillota</taxon>
        <taxon>Clostridia</taxon>
        <taxon>Eubacteriales</taxon>
        <taxon>Oscillospiraceae</taxon>
        <taxon>Allofournierella</taxon>
    </lineage>
</organism>
<sequence length="513" mass="56841">MSALNQGGLQVWLRRAVWLLLLGSFGCIFLVIALRGHWSLGSRKLLFCALLAAGVFLLRRFLPLVDRLTPGRWRAVFGGGLVLLFALQLGSGFLLLQDLTTSPFDTEAVLRTATELAQGTVPALYNDYFASVDTNVLCMFVLYWMYRPVYLLTGSTGPAWAMGLNTLFLFVAAVCVCGTAGHLWGRRGKAAALILCLLFLPYYAFTSFVYTDTMAAPLVAGSLWGFLALEGRWNRLSLRTRLLSCIGLGFLVGTAFLMKGNALLLYPAFVVYLALRPGFWAALRRCWRSALATVLLFCMGSVAVVFGFNAYKWNCGLLDLSLYESMHTPITHWIMMGLENDGAFSNDSYAYTGRFSTIEEKKAANLARIQTNLKHLLSSPQSLAWLFFTKAETDWGDGLYTAPQTVNLAPVQRTWLHEWLSVDGTHSDVTADFGQAFYWMLWAGAFIAAIRGIRNRRQPGESGLFLCAICLLGNLSFLTLWEANARYPFCYSCCLLLFGASLLAAPHSEIQSA</sequence>
<feature type="transmembrane region" description="Helical" evidence="8">
    <location>
        <begin position="462"/>
        <end position="480"/>
    </location>
</feature>